<dbReference type="Proteomes" id="UP000295221">
    <property type="component" value="Unassembled WGS sequence"/>
</dbReference>
<feature type="domain" description="Fe-S hydro-lyase tartrate dehydratase beta-type catalytic" evidence="14">
    <location>
        <begin position="330"/>
        <end position="533"/>
    </location>
</feature>
<evidence type="ECO:0000256" key="2">
    <source>
        <dbReference type="ARBA" id="ARBA00001966"/>
    </source>
</evidence>
<dbReference type="EMBL" id="SLWK01000003">
    <property type="protein sequence ID" value="TCO09388.1"/>
    <property type="molecule type" value="Genomic_DNA"/>
</dbReference>
<dbReference type="GO" id="GO:0006099">
    <property type="term" value="P:tricarboxylic acid cycle"/>
    <property type="evidence" value="ECO:0007669"/>
    <property type="project" value="UniProtKB-KW"/>
</dbReference>
<organism evidence="15 16">
    <name type="scientific">Natronoflexus pectinivorans</name>
    <dbReference type="NCBI Taxonomy" id="682526"/>
    <lineage>
        <taxon>Bacteria</taxon>
        <taxon>Pseudomonadati</taxon>
        <taxon>Bacteroidota</taxon>
        <taxon>Bacteroidia</taxon>
        <taxon>Marinilabiliales</taxon>
        <taxon>Marinilabiliaceae</taxon>
        <taxon>Natronoflexus</taxon>
    </lineage>
</organism>
<evidence type="ECO:0000313" key="15">
    <source>
        <dbReference type="EMBL" id="TCO09388.1"/>
    </source>
</evidence>
<reference evidence="15 16" key="1">
    <citation type="submission" date="2019-03" db="EMBL/GenBank/DDBJ databases">
        <title>Genomic Encyclopedia of Type Strains, Phase IV (KMG-IV): sequencing the most valuable type-strain genomes for metagenomic binning, comparative biology and taxonomic classification.</title>
        <authorList>
            <person name="Goeker M."/>
        </authorList>
    </citation>
    <scope>NUCLEOTIDE SEQUENCE [LARGE SCALE GENOMIC DNA]</scope>
    <source>
        <strain evidence="15 16">DSM 24179</strain>
    </source>
</reference>
<dbReference type="InterPro" id="IPR036660">
    <property type="entry name" value="Fe-S_hydroAse_TtdB_cat_sf"/>
</dbReference>
<comment type="similarity">
    <text evidence="4 12">Belongs to the class-I fumarase family.</text>
</comment>
<sequence length="534" mass="58587">MADFKYQKPFPIKKDTTPYRLLTKEHVSTIEVEGRKILKIDPKGLTLLAREAIHDVSFYLRPTHLEKLANILKDPDASDNDRFVAHTMLMNQVVAAEGELPTCQDTGTAIVIGKKGENVWTGSNDAESLSKGIFETFKDKNLRYSQVVPFSMFEEKNTGTNLPAQIDIYAEEGNSYEFLFITKGGGSGNKTFLYQQTKALLTEEALTKFVKEKIKDLGTSACPPYHLALVIGGTSAEANLATVKKASAGYLDHLPTEGNEGGQAFRDLEWEAKVQKICEESTIGAQFGGKYFVHDVRVIRLPRHAASCPVGLGVSCSADRNIKAKITEEGIFVEALEKQPSRYAPERAPELAPPVNIDLDQPMEDVLKELSKHPVKTRLNLNGTLIVARDIAHAQIKKMLDEGKPMPDYMKKHPVYYAGPAKTPSGMASGSFGPTTAGRMDSYVDLFQSMGGSLIMLAKGNRSQAVTDACKKHGGFYLGSIGGPAAILAKESIKSVEIVDFEELGMEAVRKIKVENFPAFIIVDDKGNDFFAEI</sequence>
<evidence type="ECO:0000256" key="9">
    <source>
        <dbReference type="ARBA" id="ARBA00023004"/>
    </source>
</evidence>
<dbReference type="PROSITE" id="PS00163">
    <property type="entry name" value="FUMARATE_LYASES"/>
    <property type="match status" value="1"/>
</dbReference>
<evidence type="ECO:0000256" key="10">
    <source>
        <dbReference type="ARBA" id="ARBA00023014"/>
    </source>
</evidence>
<dbReference type="InterPro" id="IPR020557">
    <property type="entry name" value="Fumarate_lyase_CS"/>
</dbReference>
<dbReference type="PANTHER" id="PTHR30389:SF0">
    <property type="entry name" value="FUMARATE HYDRATASE CLASS I, AEROBIC"/>
    <property type="match status" value="1"/>
</dbReference>
<evidence type="ECO:0000313" key="16">
    <source>
        <dbReference type="Proteomes" id="UP000295221"/>
    </source>
</evidence>
<dbReference type="InterPro" id="IPR011167">
    <property type="entry name" value="Fe_dep_fumarate_hydratase"/>
</dbReference>
<feature type="domain" description="Fe-S hydro-lyase tartrate dehydratase alpha-type catalytic" evidence="13">
    <location>
        <begin position="49"/>
        <end position="324"/>
    </location>
</feature>
<proteinExistence type="inferred from homology"/>
<dbReference type="SUPFAM" id="SSF117457">
    <property type="entry name" value="FumA C-terminal domain-like"/>
    <property type="match status" value="1"/>
</dbReference>
<keyword evidence="7" id="KW-0816">Tricarboxylic acid cycle</keyword>
<keyword evidence="16" id="KW-1185">Reference proteome</keyword>
<protein>
    <recommendedName>
        <fullName evidence="12">Fumarate hydratase class I</fullName>
        <ecNumber evidence="12">4.2.1.2</ecNumber>
    </recommendedName>
</protein>
<dbReference type="EC" id="4.2.1.2" evidence="12"/>
<evidence type="ECO:0000256" key="5">
    <source>
        <dbReference type="ARBA" id="ARBA00011738"/>
    </source>
</evidence>
<evidence type="ECO:0000256" key="3">
    <source>
        <dbReference type="ARBA" id="ARBA00004859"/>
    </source>
</evidence>
<comment type="subunit">
    <text evidence="5 12">Homodimer.</text>
</comment>
<keyword evidence="8 12" id="KW-0479">Metal-binding</keyword>
<comment type="cofactor">
    <cofactor evidence="2 12">
        <name>[4Fe-4S] cluster</name>
        <dbReference type="ChEBI" id="CHEBI:49883"/>
    </cofactor>
</comment>
<dbReference type="GO" id="GO:0051539">
    <property type="term" value="F:4 iron, 4 sulfur cluster binding"/>
    <property type="evidence" value="ECO:0007669"/>
    <property type="project" value="UniProtKB-UniRule"/>
</dbReference>
<dbReference type="InterPro" id="IPR004647">
    <property type="entry name" value="Fe-S_hydro-lyase_TtdB-typ_cat"/>
</dbReference>
<evidence type="ECO:0000256" key="8">
    <source>
        <dbReference type="ARBA" id="ARBA00022723"/>
    </source>
</evidence>
<dbReference type="Pfam" id="PF05683">
    <property type="entry name" value="Fumerase_C"/>
    <property type="match status" value="1"/>
</dbReference>
<dbReference type="GO" id="GO:0046872">
    <property type="term" value="F:metal ion binding"/>
    <property type="evidence" value="ECO:0007669"/>
    <property type="project" value="UniProtKB-UniRule"/>
</dbReference>
<comment type="function">
    <text evidence="12">Catalyzes the reversible hydration of fumarate to (S)-malate.</text>
</comment>
<evidence type="ECO:0000256" key="12">
    <source>
        <dbReference type="PIRNR" id="PIRNR001394"/>
    </source>
</evidence>
<dbReference type="GO" id="GO:0004333">
    <property type="term" value="F:fumarate hydratase activity"/>
    <property type="evidence" value="ECO:0007669"/>
    <property type="project" value="UniProtKB-UniRule"/>
</dbReference>
<dbReference type="InterPro" id="IPR004646">
    <property type="entry name" value="Fe-S_hydro-lyase_TtdA-typ_cat"/>
</dbReference>
<dbReference type="AlphaFoldDB" id="A0A4R2GM40"/>
<dbReference type="InterPro" id="IPR051208">
    <property type="entry name" value="Class-I_Fumarase/Tartrate_DH"/>
</dbReference>
<dbReference type="PANTHER" id="PTHR30389">
    <property type="entry name" value="FUMARATE HYDRATASE-RELATED"/>
    <property type="match status" value="1"/>
</dbReference>
<keyword evidence="11 12" id="KW-0456">Lyase</keyword>
<dbReference type="Pfam" id="PF05681">
    <property type="entry name" value="Fumerase"/>
    <property type="match status" value="1"/>
</dbReference>
<accession>A0A4R2GM40</accession>
<name>A0A4R2GM40_9BACT</name>
<dbReference type="PIRSF" id="PIRSF001394">
    <property type="entry name" value="Fe_dep_fumar_hy"/>
    <property type="match status" value="1"/>
</dbReference>
<keyword evidence="9 12" id="KW-0408">Iron</keyword>
<dbReference type="OrthoDB" id="9798978at2"/>
<dbReference type="NCBIfam" id="TIGR00722">
    <property type="entry name" value="ttdA_fumA_fumB"/>
    <property type="match status" value="1"/>
</dbReference>
<evidence type="ECO:0000259" key="13">
    <source>
        <dbReference type="Pfam" id="PF05681"/>
    </source>
</evidence>
<evidence type="ECO:0000259" key="14">
    <source>
        <dbReference type="Pfam" id="PF05683"/>
    </source>
</evidence>
<evidence type="ECO:0000256" key="1">
    <source>
        <dbReference type="ARBA" id="ARBA00000929"/>
    </source>
</evidence>
<keyword evidence="6 12" id="KW-0004">4Fe-4S</keyword>
<evidence type="ECO:0000256" key="11">
    <source>
        <dbReference type="ARBA" id="ARBA00023239"/>
    </source>
</evidence>
<evidence type="ECO:0000256" key="6">
    <source>
        <dbReference type="ARBA" id="ARBA00022485"/>
    </source>
</evidence>
<keyword evidence="10 12" id="KW-0411">Iron-sulfur</keyword>
<comment type="catalytic activity">
    <reaction evidence="1 12">
        <text>(S)-malate = fumarate + H2O</text>
        <dbReference type="Rhea" id="RHEA:12460"/>
        <dbReference type="ChEBI" id="CHEBI:15377"/>
        <dbReference type="ChEBI" id="CHEBI:15589"/>
        <dbReference type="ChEBI" id="CHEBI:29806"/>
        <dbReference type="EC" id="4.2.1.2"/>
    </reaction>
</comment>
<evidence type="ECO:0000256" key="7">
    <source>
        <dbReference type="ARBA" id="ARBA00022532"/>
    </source>
</evidence>
<dbReference type="NCBIfam" id="TIGR00723">
    <property type="entry name" value="ttdB_fumA_fumB"/>
    <property type="match status" value="1"/>
</dbReference>
<dbReference type="RefSeq" id="WP_132433282.1">
    <property type="nucleotide sequence ID" value="NZ_SLWK01000003.1"/>
</dbReference>
<comment type="pathway">
    <text evidence="3">Carbohydrate metabolism; tricarboxylic acid cycle; (S)-malate from fumarate: step 1/1.</text>
</comment>
<comment type="caution">
    <text evidence="15">The sequence shown here is derived from an EMBL/GenBank/DDBJ whole genome shotgun (WGS) entry which is preliminary data.</text>
</comment>
<gene>
    <name evidence="15" type="ORF">EV194_103301</name>
</gene>
<dbReference type="Gene3D" id="3.20.130.10">
    <property type="entry name" value="Fe-S hydro-lyase, tartrate dehydratase beta-type, catalytic domain"/>
    <property type="match status" value="1"/>
</dbReference>
<evidence type="ECO:0000256" key="4">
    <source>
        <dbReference type="ARBA" id="ARBA00008876"/>
    </source>
</evidence>